<evidence type="ECO:0000313" key="2">
    <source>
        <dbReference type="Proteomes" id="UP000194141"/>
    </source>
</evidence>
<accession>A0A1X4XYB4</accession>
<keyword evidence="2" id="KW-1185">Reference proteome</keyword>
<protein>
    <submittedName>
        <fullName evidence="1">Uncharacterized protein</fullName>
    </submittedName>
</protein>
<dbReference type="STRING" id="1562698.DESAMIL20_646"/>
<comment type="caution">
    <text evidence="1">The sequence shown here is derived from an EMBL/GenBank/DDBJ whole genome shotgun (WGS) entry which is preliminary data.</text>
</comment>
<name>A0A1X4XYB4_9BACT</name>
<proteinExistence type="predicted"/>
<dbReference type="AlphaFoldDB" id="A0A1X4XYB4"/>
<reference evidence="1 2" key="1">
    <citation type="journal article" date="2017" name="Front. Microbiol.">
        <title>Genome Sequence of Desulfurella amilsii Strain TR1 and Comparative Genomics of Desulfurellaceae Family.</title>
        <authorList>
            <person name="Florentino A.P."/>
            <person name="Stams A.J."/>
            <person name="Sanchez-Andrea I."/>
        </authorList>
    </citation>
    <scope>NUCLEOTIDE SEQUENCE [LARGE SCALE GENOMIC DNA]</scope>
    <source>
        <strain evidence="1 2">TR1</strain>
    </source>
</reference>
<organism evidence="1 2">
    <name type="scientific">Desulfurella amilsii</name>
    <dbReference type="NCBI Taxonomy" id="1562698"/>
    <lineage>
        <taxon>Bacteria</taxon>
        <taxon>Pseudomonadati</taxon>
        <taxon>Campylobacterota</taxon>
        <taxon>Desulfurellia</taxon>
        <taxon>Desulfurellales</taxon>
        <taxon>Desulfurellaceae</taxon>
        <taxon>Desulfurella</taxon>
    </lineage>
</organism>
<dbReference type="EMBL" id="MDSU01000015">
    <property type="protein sequence ID" value="OSS42531.1"/>
    <property type="molecule type" value="Genomic_DNA"/>
</dbReference>
<gene>
    <name evidence="1" type="ORF">DESAMIL20_646</name>
</gene>
<dbReference type="Proteomes" id="UP000194141">
    <property type="component" value="Unassembled WGS sequence"/>
</dbReference>
<dbReference type="RefSeq" id="WP_086033380.1">
    <property type="nucleotide sequence ID" value="NZ_MDSU01000015.1"/>
</dbReference>
<evidence type="ECO:0000313" key="1">
    <source>
        <dbReference type="EMBL" id="OSS42531.1"/>
    </source>
</evidence>
<sequence>MQANECSVVYIGKENIETDGKLLSKAIEKIREKYPTQYIFYYKQEGYFYFKILRTKRTLEVKIFCFSNTGNKVWETKWKTN</sequence>